<gene>
    <name evidence="2" type="ORF">RradSPS_0009</name>
</gene>
<feature type="transmembrane region" description="Helical" evidence="1">
    <location>
        <begin position="12"/>
        <end position="29"/>
    </location>
</feature>
<name>A0A023WYI9_RUBRA</name>
<dbReference type="KEGG" id="rrd:RradSPS_0009"/>
<keyword evidence="1" id="KW-0812">Transmembrane</keyword>
<evidence type="ECO:0000313" key="3">
    <source>
        <dbReference type="Proteomes" id="UP000025229"/>
    </source>
</evidence>
<dbReference type="HOGENOM" id="CLU_2411368_0_0_11"/>
<evidence type="ECO:0000256" key="1">
    <source>
        <dbReference type="SAM" id="Phobius"/>
    </source>
</evidence>
<keyword evidence="1" id="KW-0472">Membrane</keyword>
<keyword evidence="1" id="KW-1133">Transmembrane helix</keyword>
<keyword evidence="3" id="KW-1185">Reference proteome</keyword>
<proteinExistence type="predicted"/>
<reference evidence="2 3" key="1">
    <citation type="submission" date="2014-03" db="EMBL/GenBank/DDBJ databases">
        <title>Complete genome sequence of the Radio-Resistant Rubrobacter radiotolerans RSPS-4.</title>
        <authorList>
            <person name="Egas C.C."/>
            <person name="Barroso C.C."/>
            <person name="Froufe H.J.C."/>
            <person name="Pacheco J.J."/>
            <person name="Albuquerque L.L."/>
            <person name="da Costa M.M.S."/>
        </authorList>
    </citation>
    <scope>NUCLEOTIDE SEQUENCE [LARGE SCALE GENOMIC DNA]</scope>
    <source>
        <strain evidence="2 3">RSPS-4</strain>
    </source>
</reference>
<organism evidence="2 3">
    <name type="scientific">Rubrobacter radiotolerans</name>
    <name type="common">Arthrobacter radiotolerans</name>
    <dbReference type="NCBI Taxonomy" id="42256"/>
    <lineage>
        <taxon>Bacteria</taxon>
        <taxon>Bacillati</taxon>
        <taxon>Actinomycetota</taxon>
        <taxon>Rubrobacteria</taxon>
        <taxon>Rubrobacterales</taxon>
        <taxon>Rubrobacteraceae</taxon>
        <taxon>Rubrobacter</taxon>
    </lineage>
</organism>
<dbReference type="EMBL" id="CP007514">
    <property type="protein sequence ID" value="AHY45292.1"/>
    <property type="molecule type" value="Genomic_DNA"/>
</dbReference>
<protein>
    <submittedName>
        <fullName evidence="2">Uncharacterized protein</fullName>
    </submittedName>
</protein>
<sequence>MLVILVEVLRLVPLIMVFYIPSLFGMATLKEKGEAYRVKAGLWFGIALVGVITVELVFRSISAVQVAATVGTSLLQFAVALALAAFTVYRLAD</sequence>
<evidence type="ECO:0000313" key="2">
    <source>
        <dbReference type="EMBL" id="AHY45292.1"/>
    </source>
</evidence>
<dbReference type="AlphaFoldDB" id="A0A023WYI9"/>
<dbReference type="Proteomes" id="UP000025229">
    <property type="component" value="Chromosome"/>
</dbReference>
<feature type="transmembrane region" description="Helical" evidence="1">
    <location>
        <begin position="73"/>
        <end position="92"/>
    </location>
</feature>
<feature type="transmembrane region" description="Helical" evidence="1">
    <location>
        <begin position="41"/>
        <end position="61"/>
    </location>
</feature>
<accession>A0A023WYI9</accession>